<dbReference type="GO" id="GO:0016787">
    <property type="term" value="F:hydrolase activity"/>
    <property type="evidence" value="ECO:0007669"/>
    <property type="project" value="UniProtKB-KW"/>
</dbReference>
<evidence type="ECO:0000313" key="1">
    <source>
        <dbReference type="EMBL" id="OWY95173.1"/>
    </source>
</evidence>
<keyword evidence="2" id="KW-1185">Reference proteome</keyword>
<gene>
    <name evidence="1" type="ORF">PHMEG_00034889</name>
</gene>
<evidence type="ECO:0000313" key="2">
    <source>
        <dbReference type="Proteomes" id="UP000198211"/>
    </source>
</evidence>
<organism evidence="1 2">
    <name type="scientific">Phytophthora megakarya</name>
    <dbReference type="NCBI Taxonomy" id="4795"/>
    <lineage>
        <taxon>Eukaryota</taxon>
        <taxon>Sar</taxon>
        <taxon>Stramenopiles</taxon>
        <taxon>Oomycota</taxon>
        <taxon>Peronosporomycetes</taxon>
        <taxon>Peronosporales</taxon>
        <taxon>Peronosporaceae</taxon>
        <taxon>Phytophthora</taxon>
    </lineage>
</organism>
<proteinExistence type="predicted"/>
<comment type="caution">
    <text evidence="1">The sequence shown here is derived from an EMBL/GenBank/DDBJ whole genome shotgun (WGS) entry which is preliminary data.</text>
</comment>
<sequence>MKPIPYRQAVGSVMYVNNGTRPDIAFYMRKVSQFLANPGMERWKAVVRGLKYLSGTEEYGLLLGGSADITTKNLADQLIAYSDSDYANCPDTRRST</sequence>
<dbReference type="PANTHER" id="PTHR11439">
    <property type="entry name" value="GAG-POL-RELATED RETROTRANSPOSON"/>
    <property type="match status" value="1"/>
</dbReference>
<dbReference type="EMBL" id="NBNE01013313">
    <property type="protein sequence ID" value="OWY95173.1"/>
    <property type="molecule type" value="Genomic_DNA"/>
</dbReference>
<dbReference type="OrthoDB" id="1645289at2759"/>
<name>A0A225UQ66_9STRA</name>
<reference evidence="2" key="1">
    <citation type="submission" date="2017-03" db="EMBL/GenBank/DDBJ databases">
        <title>Phytopthora megakarya and P. palmivora, two closely related causual agents of cacao black pod achieved similar genome size and gene model numbers by different mechanisms.</title>
        <authorList>
            <person name="Ali S."/>
            <person name="Shao J."/>
            <person name="Larry D.J."/>
            <person name="Kronmiller B."/>
            <person name="Shen D."/>
            <person name="Strem M.D."/>
            <person name="Melnick R.L."/>
            <person name="Guiltinan M.J."/>
            <person name="Tyler B.M."/>
            <person name="Meinhardt L.W."/>
            <person name="Bailey B.A."/>
        </authorList>
    </citation>
    <scope>NUCLEOTIDE SEQUENCE [LARGE SCALE GENOMIC DNA]</scope>
    <source>
        <strain evidence="2">zdho120</strain>
    </source>
</reference>
<accession>A0A225UQ66</accession>
<dbReference type="Proteomes" id="UP000198211">
    <property type="component" value="Unassembled WGS sequence"/>
</dbReference>
<dbReference type="AlphaFoldDB" id="A0A225UQ66"/>
<protein>
    <submittedName>
        <fullName evidence="1">Hydrolase</fullName>
    </submittedName>
</protein>
<dbReference type="PANTHER" id="PTHR11439:SF467">
    <property type="entry name" value="INTEGRASE CATALYTIC DOMAIN-CONTAINING PROTEIN"/>
    <property type="match status" value="1"/>
</dbReference>
<dbReference type="STRING" id="4795.A0A225UQ66"/>
<keyword evidence="1" id="KW-0378">Hydrolase</keyword>